<keyword evidence="3" id="KW-1185">Reference proteome</keyword>
<dbReference type="EMBL" id="JABWMH010000001">
    <property type="protein sequence ID" value="NVD26530.1"/>
    <property type="molecule type" value="Genomic_DNA"/>
</dbReference>
<feature type="signal peptide" evidence="1">
    <location>
        <begin position="1"/>
        <end position="22"/>
    </location>
</feature>
<protein>
    <submittedName>
        <fullName evidence="2">DUF4402 domain-containing protein</fullName>
    </submittedName>
</protein>
<evidence type="ECO:0000313" key="3">
    <source>
        <dbReference type="Proteomes" id="UP000652427"/>
    </source>
</evidence>
<dbReference type="InterPro" id="IPR025514">
    <property type="entry name" value="DUF4402"/>
</dbReference>
<organism evidence="2 3">
    <name type="scientific">Parasphingorhabdus flavimaris</name>
    <dbReference type="NCBI Taxonomy" id="266812"/>
    <lineage>
        <taxon>Bacteria</taxon>
        <taxon>Pseudomonadati</taxon>
        <taxon>Pseudomonadota</taxon>
        <taxon>Alphaproteobacteria</taxon>
        <taxon>Sphingomonadales</taxon>
        <taxon>Sphingomonadaceae</taxon>
        <taxon>Parasphingorhabdus</taxon>
    </lineage>
</organism>
<reference evidence="2 3" key="1">
    <citation type="submission" date="2020-06" db="EMBL/GenBank/DDBJ databases">
        <authorList>
            <person name="Kim S.-J."/>
            <person name="Park S.-J."/>
        </authorList>
    </citation>
    <scope>NUCLEOTIDE SEQUENCE [LARGE SCALE GENOMIC DNA]</scope>
    <source>
        <strain evidence="2 3">SW-151</strain>
    </source>
</reference>
<sequence>MRNIAILPALALACLFPANADAASGNSQTRTTINQGVNITKNADLHFGNFAAGTTQSRFTINPDNDALTQTGGNAVSLGGTHSAASFSAYGTPLERVRMTVSQNQINLTRVGGTETMQVDQFRLDGGNGTRNRFLNAAGTVEYRLGGRLTIGANQAGGAYVGTFDINIDYQ</sequence>
<keyword evidence="1" id="KW-0732">Signal</keyword>
<dbReference type="Proteomes" id="UP000652427">
    <property type="component" value="Unassembled WGS sequence"/>
</dbReference>
<evidence type="ECO:0000313" key="2">
    <source>
        <dbReference type="EMBL" id="NVD26530.1"/>
    </source>
</evidence>
<proteinExistence type="predicted"/>
<feature type="chain" id="PRO_5046483000" evidence="1">
    <location>
        <begin position="23"/>
        <end position="171"/>
    </location>
</feature>
<gene>
    <name evidence="2" type="ORF">HUO14_01275</name>
</gene>
<dbReference type="RefSeq" id="WP_176278075.1">
    <property type="nucleotide sequence ID" value="NZ_JABWMH010000001.1"/>
</dbReference>
<dbReference type="Pfam" id="PF14352">
    <property type="entry name" value="DUF4402"/>
    <property type="match status" value="1"/>
</dbReference>
<comment type="caution">
    <text evidence="2">The sequence shown here is derived from an EMBL/GenBank/DDBJ whole genome shotgun (WGS) entry which is preliminary data.</text>
</comment>
<accession>A0ABX2MYK3</accession>
<name>A0ABX2MYK3_9SPHN</name>
<evidence type="ECO:0000256" key="1">
    <source>
        <dbReference type="SAM" id="SignalP"/>
    </source>
</evidence>